<keyword evidence="7 9" id="KW-0408">Iron</keyword>
<evidence type="ECO:0000256" key="2">
    <source>
        <dbReference type="ARBA" id="ARBA00008333"/>
    </source>
</evidence>
<keyword evidence="8 10" id="KW-0472">Membrane</keyword>
<feature type="transmembrane region" description="Helical" evidence="10">
    <location>
        <begin position="424"/>
        <end position="447"/>
    </location>
</feature>
<keyword evidence="3 9" id="KW-0349">Heme</keyword>
<dbReference type="GO" id="GO:0020037">
    <property type="term" value="F:heme binding"/>
    <property type="evidence" value="ECO:0007669"/>
    <property type="project" value="InterPro"/>
</dbReference>
<feature type="transmembrane region" description="Helical" evidence="10">
    <location>
        <begin position="388"/>
        <end position="412"/>
    </location>
</feature>
<feature type="signal peptide" evidence="11">
    <location>
        <begin position="1"/>
        <end position="25"/>
    </location>
</feature>
<dbReference type="PROSITE" id="PS51257">
    <property type="entry name" value="PROKAR_LIPOPROTEIN"/>
    <property type="match status" value="1"/>
</dbReference>
<dbReference type="PANTHER" id="PTHR31632">
    <property type="entry name" value="IRON TRANSPORTER FTH1"/>
    <property type="match status" value="1"/>
</dbReference>
<evidence type="ECO:0000256" key="4">
    <source>
        <dbReference type="ARBA" id="ARBA00022692"/>
    </source>
</evidence>
<dbReference type="GO" id="GO:0015093">
    <property type="term" value="F:ferrous iron transmembrane transporter activity"/>
    <property type="evidence" value="ECO:0007669"/>
    <property type="project" value="TreeGrafter"/>
</dbReference>
<evidence type="ECO:0000256" key="11">
    <source>
        <dbReference type="SAM" id="SignalP"/>
    </source>
</evidence>
<protein>
    <submittedName>
        <fullName evidence="13">High-affinity iron transporter</fullName>
    </submittedName>
</protein>
<feature type="transmembrane region" description="Helical" evidence="10">
    <location>
        <begin position="534"/>
        <end position="555"/>
    </location>
</feature>
<evidence type="ECO:0000256" key="10">
    <source>
        <dbReference type="SAM" id="Phobius"/>
    </source>
</evidence>
<reference evidence="14" key="1">
    <citation type="submission" date="2016-10" db="EMBL/GenBank/DDBJ databases">
        <authorList>
            <person name="Varghese N."/>
            <person name="Submissions S."/>
        </authorList>
    </citation>
    <scope>NUCLEOTIDE SEQUENCE [LARGE SCALE GENOMIC DNA]</scope>
    <source>
        <strain evidence="14">CGMCC 1.3431</strain>
    </source>
</reference>
<dbReference type="Pfam" id="PF03239">
    <property type="entry name" value="FTR1"/>
    <property type="match status" value="1"/>
</dbReference>
<dbReference type="Pfam" id="PF00034">
    <property type="entry name" value="Cytochrom_C"/>
    <property type="match status" value="1"/>
</dbReference>
<feature type="transmembrane region" description="Helical" evidence="10">
    <location>
        <begin position="459"/>
        <end position="476"/>
    </location>
</feature>
<keyword evidence="14" id="KW-1185">Reference proteome</keyword>
<organism evidence="13 14">
    <name type="scientific">Asticcacaulis taihuensis</name>
    <dbReference type="NCBI Taxonomy" id="260084"/>
    <lineage>
        <taxon>Bacteria</taxon>
        <taxon>Pseudomonadati</taxon>
        <taxon>Pseudomonadota</taxon>
        <taxon>Alphaproteobacteria</taxon>
        <taxon>Caulobacterales</taxon>
        <taxon>Caulobacteraceae</taxon>
        <taxon>Asticcacaulis</taxon>
    </lineage>
</organism>
<evidence type="ECO:0000256" key="8">
    <source>
        <dbReference type="ARBA" id="ARBA00023136"/>
    </source>
</evidence>
<dbReference type="InterPro" id="IPR009056">
    <property type="entry name" value="Cyt_c-like_dom"/>
</dbReference>
<dbReference type="GO" id="GO:0009055">
    <property type="term" value="F:electron transfer activity"/>
    <property type="evidence" value="ECO:0007669"/>
    <property type="project" value="InterPro"/>
</dbReference>
<gene>
    <name evidence="13" type="ORF">SAMN02927928_0650</name>
</gene>
<feature type="transmembrane region" description="Helical" evidence="10">
    <location>
        <begin position="567"/>
        <end position="589"/>
    </location>
</feature>
<dbReference type="GO" id="GO:0046872">
    <property type="term" value="F:metal ion binding"/>
    <property type="evidence" value="ECO:0007669"/>
    <property type="project" value="UniProtKB-KW"/>
</dbReference>
<dbReference type="GO" id="GO:0033573">
    <property type="term" value="C:high-affinity iron permease complex"/>
    <property type="evidence" value="ECO:0007669"/>
    <property type="project" value="InterPro"/>
</dbReference>
<evidence type="ECO:0000256" key="6">
    <source>
        <dbReference type="ARBA" id="ARBA00022989"/>
    </source>
</evidence>
<feature type="transmembrane region" description="Helical" evidence="10">
    <location>
        <begin position="496"/>
        <end position="514"/>
    </location>
</feature>
<evidence type="ECO:0000256" key="7">
    <source>
        <dbReference type="ARBA" id="ARBA00023004"/>
    </source>
</evidence>
<dbReference type="Gene3D" id="1.10.760.10">
    <property type="entry name" value="Cytochrome c-like domain"/>
    <property type="match status" value="1"/>
</dbReference>
<evidence type="ECO:0000256" key="5">
    <source>
        <dbReference type="ARBA" id="ARBA00022723"/>
    </source>
</evidence>
<sequence>MRFKYLATLAAALVACLFVTLPVSAAPSQTDTDNVQVAWRLLDYLAVDYRGAVKDGKVISEGEYAEMTEFSASVVERFKALPNGPDKPALQSEAADFQYAVKTKASPEVVAGKAHALGAHLLTAYPVVIAPKTAPDFALGQKLYTDNCAACHGVSGDGKGPNAKGLDPQPVAFADLGRAQHRSVFGLYQVIGQGLDGTAMPSFAHLPDTDRWALAFYVGSFAFKDAANGEALWKSDAALRKRFPDLATLAKTAPADLAAEIGPEKAYALTAYLRTHTSAVTSSTSTISISHQRLQESLAAYQKGDFKQAEELALSAYLDGFEPVEPSLAARDGTLLSRIEKEMGGLRSSIHQHADAKVVATQIGSLQALLGQADKALAPEAGSNTSTFIGAFTILLREGLEALLIVTAMLAFLKKAERTEALPYVHGGWIVALLAGLATWGVATFLIGISGASRELTEGFGSLFATVVLLWVGIWLHGKSQAQEWQRFIQQTMGNALSKGSSWFLFGLAFIVVYREVFETILFYAALWTRDNGLIILAGAGLASLALVAIAWAMLRFSSRLPVGQFFAFSSGLIAILSVVLAGKGVAALQEAGLIDVTQLSFVPQVELLGVFPTVQSLGAQLAVILVIAAWLGYTRYKDRQATATPL</sequence>
<keyword evidence="6 10" id="KW-1133">Transmembrane helix</keyword>
<keyword evidence="4 10" id="KW-0812">Transmembrane</keyword>
<dbReference type="Proteomes" id="UP000199150">
    <property type="component" value="Unassembled WGS sequence"/>
</dbReference>
<evidence type="ECO:0000256" key="9">
    <source>
        <dbReference type="PROSITE-ProRule" id="PRU00433"/>
    </source>
</evidence>
<evidence type="ECO:0000313" key="14">
    <source>
        <dbReference type="Proteomes" id="UP000199150"/>
    </source>
</evidence>
<dbReference type="SUPFAM" id="SSF46626">
    <property type="entry name" value="Cytochrome c"/>
    <property type="match status" value="1"/>
</dbReference>
<feature type="chain" id="PRO_5011694655" evidence="11">
    <location>
        <begin position="26"/>
        <end position="647"/>
    </location>
</feature>
<dbReference type="PANTHER" id="PTHR31632:SF2">
    <property type="entry name" value="PLASMA MEMBRANE IRON PERMEASE"/>
    <property type="match status" value="1"/>
</dbReference>
<comment type="subcellular location">
    <subcellularLocation>
        <location evidence="1">Membrane</location>
        <topology evidence="1">Multi-pass membrane protein</topology>
    </subcellularLocation>
</comment>
<keyword evidence="11" id="KW-0732">Signal</keyword>
<feature type="domain" description="Cytochrome c" evidence="12">
    <location>
        <begin position="135"/>
        <end position="277"/>
    </location>
</feature>
<dbReference type="PROSITE" id="PS51007">
    <property type="entry name" value="CYTC"/>
    <property type="match status" value="1"/>
</dbReference>
<keyword evidence="5 9" id="KW-0479">Metal-binding</keyword>
<evidence type="ECO:0000313" key="13">
    <source>
        <dbReference type="EMBL" id="SCW35529.1"/>
    </source>
</evidence>
<comment type="similarity">
    <text evidence="2">Belongs to the oxidase-dependent Fe transporter (OFeT) (TC 9.A.10.1) family.</text>
</comment>
<evidence type="ECO:0000259" key="12">
    <source>
        <dbReference type="PROSITE" id="PS51007"/>
    </source>
</evidence>
<dbReference type="RefSeq" id="WP_090643590.1">
    <property type="nucleotide sequence ID" value="NZ_CBCRYE010000001.1"/>
</dbReference>
<name>A0A1G4PU30_9CAUL</name>
<feature type="transmembrane region" description="Helical" evidence="10">
    <location>
        <begin position="609"/>
        <end position="632"/>
    </location>
</feature>
<dbReference type="InterPro" id="IPR004923">
    <property type="entry name" value="FTR1/Fip1/EfeU"/>
</dbReference>
<dbReference type="STRING" id="260084.SAMN02927928_0650"/>
<dbReference type="AlphaFoldDB" id="A0A1G4PU30"/>
<accession>A0A1G4PU30</accession>
<evidence type="ECO:0000256" key="1">
    <source>
        <dbReference type="ARBA" id="ARBA00004141"/>
    </source>
</evidence>
<proteinExistence type="inferred from homology"/>
<dbReference type="EMBL" id="FMTS01000001">
    <property type="protein sequence ID" value="SCW35529.1"/>
    <property type="molecule type" value="Genomic_DNA"/>
</dbReference>
<dbReference type="OrthoDB" id="335174at2"/>
<evidence type="ECO:0000256" key="3">
    <source>
        <dbReference type="ARBA" id="ARBA00022617"/>
    </source>
</evidence>
<dbReference type="InterPro" id="IPR036909">
    <property type="entry name" value="Cyt_c-like_dom_sf"/>
</dbReference>